<dbReference type="Proteomes" id="UP000069632">
    <property type="component" value="Unassembled WGS sequence"/>
</dbReference>
<dbReference type="InterPro" id="IPR029151">
    <property type="entry name" value="Sensor-like_sf"/>
</dbReference>
<dbReference type="GO" id="GO:0005886">
    <property type="term" value="C:plasma membrane"/>
    <property type="evidence" value="ECO:0007669"/>
    <property type="project" value="UniProtKB-SubCell"/>
</dbReference>
<dbReference type="PANTHER" id="PTHR43065">
    <property type="entry name" value="SENSOR HISTIDINE KINASE"/>
    <property type="match status" value="1"/>
</dbReference>
<dbReference type="GO" id="GO:0005524">
    <property type="term" value="F:ATP binding"/>
    <property type="evidence" value="ECO:0007669"/>
    <property type="project" value="UniProtKB-KW"/>
</dbReference>
<feature type="transmembrane region" description="Helical" evidence="11">
    <location>
        <begin position="6"/>
        <end position="28"/>
    </location>
</feature>
<name>A0A128EBD4_9BACT</name>
<proteinExistence type="predicted"/>
<dbReference type="Gene3D" id="3.30.565.10">
    <property type="entry name" value="Histidine kinase-like ATPase, C-terminal domain"/>
    <property type="match status" value="1"/>
</dbReference>
<dbReference type="PROSITE" id="PS50109">
    <property type="entry name" value="HIS_KIN"/>
    <property type="match status" value="1"/>
</dbReference>
<dbReference type="CDD" id="cd18774">
    <property type="entry name" value="PDC2_HK_sensor"/>
    <property type="match status" value="1"/>
</dbReference>
<dbReference type="Pfam" id="PF02743">
    <property type="entry name" value="dCache_1"/>
    <property type="match status" value="1"/>
</dbReference>
<dbReference type="SUPFAM" id="SSF103190">
    <property type="entry name" value="Sensory domain-like"/>
    <property type="match status" value="1"/>
</dbReference>
<sequence>MVENFYNNRLFIVFSIIFLSLMAGNYALNRSFVKEILINEQLNILKSSSYRIEKWIENKRLSLQSINSLITHLDSKKDKEAIRDILLQSQAIANFSSVYSGYETGKSISSRNFNEPKNYDPRLRPWYKNTIAQTSTYITKPYADVGLQTSVISICQSIVENHLPKGVLCGILSFNDIKNEILDLRLENNGFLFLIDNELNILLHPNSALELSKAKFDIKNIDLNKTLNYETNDEIITIKPLQNSQLILVAKTLKKNIYHKINIQFLRNFTIYLISAILFIFLGYFYNQRVKREKEMFEKAKQEYEILLFSQTKMAELGQMVGAISHQWIQPLNALGILLGNLVQFKKLGRLNDEIFYDNIDRSLKNIDYMTNTMSIFKNFYKVEEKPQIFDIKEAIDDTIFILFSQHSKIKIRISCKKDIDLTCKNYINEFKQIITCLIQNSKQALNNAKDIKEPKIVISISKEDEFFNVRVIDNAKGIEDGFKDKIFKPFLSTKNSSGLGLYISKLIASKKCGGNLVLLKNKKPTIFLLKIAKQIKC</sequence>
<evidence type="ECO:0000256" key="9">
    <source>
        <dbReference type="ARBA" id="ARBA00023012"/>
    </source>
</evidence>
<feature type="transmembrane region" description="Helical" evidence="11">
    <location>
        <begin position="265"/>
        <end position="286"/>
    </location>
</feature>
<evidence type="ECO:0000313" key="14">
    <source>
        <dbReference type="Proteomes" id="UP000069632"/>
    </source>
</evidence>
<evidence type="ECO:0000256" key="11">
    <source>
        <dbReference type="SAM" id="Phobius"/>
    </source>
</evidence>
<dbReference type="Pfam" id="PF02518">
    <property type="entry name" value="HATPase_c"/>
    <property type="match status" value="1"/>
</dbReference>
<dbReference type="InterPro" id="IPR005467">
    <property type="entry name" value="His_kinase_dom"/>
</dbReference>
<keyword evidence="5" id="KW-0547">Nucleotide-binding</keyword>
<protein>
    <submittedName>
        <fullName evidence="13">Sensor kinase of two-component regulatory system</fullName>
        <ecNumber evidence="13">2.7.13.3</ecNumber>
    </submittedName>
</protein>
<keyword evidence="8 11" id="KW-1133">Transmembrane helix</keyword>
<dbReference type="InterPro" id="IPR036890">
    <property type="entry name" value="HATPase_C_sf"/>
</dbReference>
<gene>
    <name evidence="13" type="primary">kinD_2</name>
    <name evidence="13" type="ORF">ERS672216_00322</name>
</gene>
<accession>A0A128EBD4</accession>
<evidence type="ECO:0000256" key="8">
    <source>
        <dbReference type="ARBA" id="ARBA00022989"/>
    </source>
</evidence>
<keyword evidence="6 13" id="KW-0418">Kinase</keyword>
<comment type="subcellular location">
    <subcellularLocation>
        <location evidence="1">Cell membrane</location>
        <topology evidence="1">Multi-pass membrane protein</topology>
    </subcellularLocation>
</comment>
<evidence type="ECO:0000256" key="7">
    <source>
        <dbReference type="ARBA" id="ARBA00022840"/>
    </source>
</evidence>
<dbReference type="EC" id="2.7.13.3" evidence="13"/>
<keyword evidence="9" id="KW-0902">Two-component regulatory system</keyword>
<dbReference type="InterPro" id="IPR003594">
    <property type="entry name" value="HATPase_dom"/>
</dbReference>
<evidence type="ECO:0000256" key="4">
    <source>
        <dbReference type="ARBA" id="ARBA00022692"/>
    </source>
</evidence>
<dbReference type="GO" id="GO:0004673">
    <property type="term" value="F:protein histidine kinase activity"/>
    <property type="evidence" value="ECO:0007669"/>
    <property type="project" value="UniProtKB-EC"/>
</dbReference>
<dbReference type="GO" id="GO:0000160">
    <property type="term" value="P:phosphorelay signal transduction system"/>
    <property type="evidence" value="ECO:0007669"/>
    <property type="project" value="UniProtKB-KW"/>
</dbReference>
<dbReference type="Gene3D" id="1.10.287.130">
    <property type="match status" value="1"/>
</dbReference>
<dbReference type="SMART" id="SM00387">
    <property type="entry name" value="HATPase_c"/>
    <property type="match status" value="1"/>
</dbReference>
<dbReference type="SUPFAM" id="SSF55874">
    <property type="entry name" value="ATPase domain of HSP90 chaperone/DNA topoisomerase II/histidine kinase"/>
    <property type="match status" value="1"/>
</dbReference>
<keyword evidence="10 11" id="KW-0472">Membrane</keyword>
<keyword evidence="4 11" id="KW-0812">Transmembrane</keyword>
<organism evidence="13 14">
    <name type="scientific">Campylobacter geochelonis</name>
    <dbReference type="NCBI Taxonomy" id="1780362"/>
    <lineage>
        <taxon>Bacteria</taxon>
        <taxon>Pseudomonadati</taxon>
        <taxon>Campylobacterota</taxon>
        <taxon>Epsilonproteobacteria</taxon>
        <taxon>Campylobacterales</taxon>
        <taxon>Campylobacteraceae</taxon>
        <taxon>Campylobacter</taxon>
    </lineage>
</organism>
<dbReference type="PANTHER" id="PTHR43065:SF46">
    <property type="entry name" value="C4-DICARBOXYLATE TRANSPORT SENSOR PROTEIN DCTB"/>
    <property type="match status" value="1"/>
</dbReference>
<evidence type="ECO:0000256" key="10">
    <source>
        <dbReference type="ARBA" id="ARBA00023136"/>
    </source>
</evidence>
<feature type="domain" description="Histidine kinase" evidence="12">
    <location>
        <begin position="323"/>
        <end position="536"/>
    </location>
</feature>
<dbReference type="RefSeq" id="WP_075494289.1">
    <property type="nucleotide sequence ID" value="NZ_CP053844.1"/>
</dbReference>
<reference evidence="13 14" key="1">
    <citation type="submission" date="2016-02" db="EMBL/GenBank/DDBJ databases">
        <authorList>
            <consortium name="Pathogen Informatics"/>
        </authorList>
    </citation>
    <scope>NUCLEOTIDE SEQUENCE [LARGE SCALE GENOMIC DNA]</scope>
    <source>
        <strain evidence="13 14">RC20</strain>
    </source>
</reference>
<evidence type="ECO:0000256" key="3">
    <source>
        <dbReference type="ARBA" id="ARBA00022679"/>
    </source>
</evidence>
<dbReference type="EMBL" id="FIZP01000001">
    <property type="protein sequence ID" value="CZE46352.1"/>
    <property type="molecule type" value="Genomic_DNA"/>
</dbReference>
<dbReference type="Gene3D" id="3.30.450.20">
    <property type="entry name" value="PAS domain"/>
    <property type="match status" value="2"/>
</dbReference>
<dbReference type="InterPro" id="IPR033479">
    <property type="entry name" value="dCache_1"/>
</dbReference>
<evidence type="ECO:0000259" key="12">
    <source>
        <dbReference type="PROSITE" id="PS50109"/>
    </source>
</evidence>
<keyword evidence="2" id="KW-1003">Cell membrane</keyword>
<keyword evidence="14" id="KW-1185">Reference proteome</keyword>
<dbReference type="OrthoDB" id="5348173at2"/>
<evidence type="ECO:0000256" key="1">
    <source>
        <dbReference type="ARBA" id="ARBA00004651"/>
    </source>
</evidence>
<evidence type="ECO:0000256" key="2">
    <source>
        <dbReference type="ARBA" id="ARBA00022475"/>
    </source>
</evidence>
<keyword evidence="7" id="KW-0067">ATP-binding</keyword>
<evidence type="ECO:0000256" key="5">
    <source>
        <dbReference type="ARBA" id="ARBA00022741"/>
    </source>
</evidence>
<evidence type="ECO:0000256" key="6">
    <source>
        <dbReference type="ARBA" id="ARBA00022777"/>
    </source>
</evidence>
<evidence type="ECO:0000313" key="13">
    <source>
        <dbReference type="EMBL" id="CZE46352.1"/>
    </source>
</evidence>
<keyword evidence="3 13" id="KW-0808">Transferase</keyword>
<dbReference type="AlphaFoldDB" id="A0A128EBD4"/>